<protein>
    <submittedName>
        <fullName evidence="1">Uncharacterized protein</fullName>
    </submittedName>
</protein>
<dbReference type="Proteomes" id="UP001320706">
    <property type="component" value="Unassembled WGS sequence"/>
</dbReference>
<keyword evidence="2" id="KW-1185">Reference proteome</keyword>
<organism evidence="1 2">
    <name type="scientific">Zalaria obscura</name>
    <dbReference type="NCBI Taxonomy" id="2024903"/>
    <lineage>
        <taxon>Eukaryota</taxon>
        <taxon>Fungi</taxon>
        <taxon>Dikarya</taxon>
        <taxon>Ascomycota</taxon>
        <taxon>Pezizomycotina</taxon>
        <taxon>Dothideomycetes</taxon>
        <taxon>Dothideomycetidae</taxon>
        <taxon>Dothideales</taxon>
        <taxon>Zalariaceae</taxon>
        <taxon>Zalaria</taxon>
    </lineage>
</organism>
<accession>A0ACC3SGE3</accession>
<gene>
    <name evidence="1" type="ORF">M8818_002617</name>
</gene>
<proteinExistence type="predicted"/>
<reference evidence="1" key="1">
    <citation type="submission" date="2024-02" db="EMBL/GenBank/DDBJ databases">
        <title>Metagenome Assembled Genome of Zalaria obscura JY119.</title>
        <authorList>
            <person name="Vighnesh L."/>
            <person name="Jagadeeshwari U."/>
            <person name="Venkata Ramana C."/>
            <person name="Sasikala C."/>
        </authorList>
    </citation>
    <scope>NUCLEOTIDE SEQUENCE</scope>
    <source>
        <strain evidence="1">JY119</strain>
    </source>
</reference>
<evidence type="ECO:0000313" key="1">
    <source>
        <dbReference type="EMBL" id="KAK8213318.1"/>
    </source>
</evidence>
<name>A0ACC3SGE3_9PEZI</name>
<comment type="caution">
    <text evidence="1">The sequence shown here is derived from an EMBL/GenBank/DDBJ whole genome shotgun (WGS) entry which is preliminary data.</text>
</comment>
<sequence>MPHAVDEFELQDQRDEEEIQRLFAGPESGADDRLAFLNRDLEVGEKADDAEDYEDIGDDDLADDEDELMAQDNGTNGHAASDGLDDFLSGEGAVKAEEGFADEPDFGIEDDLFGEGGVSSPVDETTEVTDYAQPPPPKSRIALPGQNGIALPNGQKAEDQRMRESPDSLDHNDLAEDPDEGRIVIQEEEEEDEDDGWAEQKALFAAAERERQARAMGGNMYEPPPAPETEMDVFYSIWPSYDPDKTPRFTELFPPRRGKYNWKQPVKPPKPVNPTKVNLELQQDQERSFRISGGATANKIAREAKAEHRGIIHVRYARAEEEQSEDGMDLDEIDENEEIGGVSWNDLTMICEEWDVPALDSSPSTPEHPSTQADSGVFLEDSWGQDAEGPPAKRQKTGHFDLKAASAFPEVYPSLEDPEQAAAKIAKKVTLDMNDPGLLMDENVPVTAPKKVRRAFGERGRNANKAMVRDITRRYNISNDEAYELLKENHQHKVRSTLGSMAVEHSMPALKLQFPFYRVKLEPKQLRSFHRPAFAGERINKEIKFSKPKSIKRKHMRGKDAQAVFAKSEDLSLGDNSSALLLEYSEEYPVMLSNFGMGNRLINYYRRKDEADTSRPKEEVGETQVLLPQDRSPFANFGSVDPGEVVPTIQNGLYRAPIFKHEGRPQDFLVVVNTSAENGRKYYMRNLENIYAVGQQFPSQEVPGEHSRKVTDAAKRRLRAISYRVYRKSIDPLKRGPPLTNKVVQDHLPGSDIAQNRGKMREFMAYDKEDSKWVPKKNDIVPDEETLRAWIKPEDICLLDSMQVGVQHLTDLGLKRDDAADDEDGEKEGANIELQLAPWQTTKNFLNACQGKAMLQLHGEGDPTARGEAFSFIKTSMKGGFRALGESIEDRLDAKRLKENGGHSYNVARQQKAYDDSIRRIWKAQQDSLSSNIEHSDTEADEDDEDANAFARRGTPRSSFGTPAALARHDDETMSQFSRMSASTANKVLIIHRRVRNQYGEFEDVPVRIENPRVIAAYRKKKLLEQSRHVDIYAAQATGDQEFNALQAKKVQNEIARLERNMDRREARERAKGILGSPSVVGSPGGPGEGEGEAGEGKPGKKARGKKNTEGTQRKLPLSGASNPKPFARKAPPTPYHLTTLPRGTTTMGILRTTLALTGWGSLATVGTFAFWTRQSRFVPMPPNDYIYNTTMFARFNPERNPTMSDLCVRRVPLGKIRPELLEDEGKLVERFCAGVWGSIGYAYQRRFLEKKYRAQQPDQLWDTDDLLKSDYPVGTLITDHFEVVSKTPESIIVRCGDSPTIKDVRASDGLFEMVAQVKKDEGVAEFQLKSCFYQGLGKADKGPMPWHVEMAHRWYTKLWMETAVRSLLR</sequence>
<evidence type="ECO:0000313" key="2">
    <source>
        <dbReference type="Proteomes" id="UP001320706"/>
    </source>
</evidence>
<dbReference type="EMBL" id="JAMKPW020000011">
    <property type="protein sequence ID" value="KAK8213318.1"/>
    <property type="molecule type" value="Genomic_DNA"/>
</dbReference>